<keyword evidence="1" id="KW-0732">Signal</keyword>
<dbReference type="RefSeq" id="WP_211972665.1">
    <property type="nucleotide sequence ID" value="NZ_CBFHAM010000033.1"/>
</dbReference>
<gene>
    <name evidence="2" type="ORF">KE626_09680</name>
</gene>
<comment type="caution">
    <text evidence="2">The sequence shown here is derived from an EMBL/GenBank/DDBJ whole genome shotgun (WGS) entry which is preliminary data.</text>
</comment>
<feature type="signal peptide" evidence="1">
    <location>
        <begin position="1"/>
        <end position="18"/>
    </location>
</feature>
<keyword evidence="3" id="KW-1185">Reference proteome</keyword>
<evidence type="ECO:0000313" key="3">
    <source>
        <dbReference type="Proteomes" id="UP000676386"/>
    </source>
</evidence>
<proteinExistence type="predicted"/>
<evidence type="ECO:0000256" key="1">
    <source>
        <dbReference type="SAM" id="SignalP"/>
    </source>
</evidence>
<evidence type="ECO:0008006" key="4">
    <source>
        <dbReference type="Google" id="ProtNLM"/>
    </source>
</evidence>
<feature type="chain" id="PRO_5047290900" description="HEAT repeat-containing protein" evidence="1">
    <location>
        <begin position="19"/>
        <end position="348"/>
    </location>
</feature>
<reference evidence="2 3" key="1">
    <citation type="submission" date="2021-04" db="EMBL/GenBank/DDBJ databases">
        <title>Chitinophaga sp. nov., isolated from the rhizosphere soil.</title>
        <authorList>
            <person name="He S."/>
        </authorList>
    </citation>
    <scope>NUCLEOTIDE SEQUENCE [LARGE SCALE GENOMIC DNA]</scope>
    <source>
        <strain evidence="2 3">2R12</strain>
    </source>
</reference>
<dbReference type="Proteomes" id="UP000676386">
    <property type="component" value="Unassembled WGS sequence"/>
</dbReference>
<evidence type="ECO:0000313" key="2">
    <source>
        <dbReference type="EMBL" id="MBS0027576.1"/>
    </source>
</evidence>
<sequence length="348" mass="39751">MKCLFAGLLLLYSHVVYGGSPCADTTYDVLHNQSLLPDAHRRQTFAVRENDSTNYSLQLALDKDGRPLYYYRNIFTPVCYTGECKPVFINFYWDLLGNYIRYDLPAGEALTKLDHKVFKPADYEKLQEILAKPDCLLAELKITDLIVPGTEKLADSVDARTGATLKTIKNEVIPGAVYTCYTLWHMAHGNVVEEINRITETYNSKQLLHRFLSSGNPDYQYWALGKVMDKKGMITPGFETAIRNIVNSKHIFIARYILQQVDAGFYTGKKAQHWLWDTFTRAPYPAQLTILRRLKNVPLQGELVRRLADTLANANGEQANLLLALLKAAPENNYVKKKLHDYEIQQHQ</sequence>
<accession>A0ABS5IXS0</accession>
<dbReference type="EMBL" id="JAGTXB010000003">
    <property type="protein sequence ID" value="MBS0027576.1"/>
    <property type="molecule type" value="Genomic_DNA"/>
</dbReference>
<organism evidence="2 3">
    <name type="scientific">Chitinophaga hostae</name>
    <dbReference type="NCBI Taxonomy" id="2831022"/>
    <lineage>
        <taxon>Bacteria</taxon>
        <taxon>Pseudomonadati</taxon>
        <taxon>Bacteroidota</taxon>
        <taxon>Chitinophagia</taxon>
        <taxon>Chitinophagales</taxon>
        <taxon>Chitinophagaceae</taxon>
        <taxon>Chitinophaga</taxon>
    </lineage>
</organism>
<name>A0ABS5IXS0_9BACT</name>
<protein>
    <recommendedName>
        <fullName evidence="4">HEAT repeat-containing protein</fullName>
    </recommendedName>
</protein>